<dbReference type="EMBL" id="JASWJB010000336">
    <property type="protein sequence ID" value="KAK2591423.1"/>
    <property type="molecule type" value="Genomic_DNA"/>
</dbReference>
<keyword evidence="2" id="KW-0689">Ribosomal protein</keyword>
<comment type="caution">
    <text evidence="2">The sequence shown here is derived from an EMBL/GenBank/DDBJ whole genome shotgun (WGS) entry which is preliminary data.</text>
</comment>
<feature type="compositionally biased region" description="Polar residues" evidence="1">
    <location>
        <begin position="60"/>
        <end position="70"/>
    </location>
</feature>
<keyword evidence="3" id="KW-1185">Reference proteome</keyword>
<reference evidence="2" key="1">
    <citation type="submission" date="2023-06" db="EMBL/GenBank/DDBJ databases">
        <title>Conoideocrella luteorostrata (Hypocreales: Clavicipitaceae), a potential biocontrol fungus for elongate hemlock scale in United States Christmas tree production areas.</title>
        <authorList>
            <person name="Barrett H."/>
            <person name="Lovett B."/>
            <person name="Macias A.M."/>
            <person name="Stajich J.E."/>
            <person name="Kasson M.T."/>
        </authorList>
    </citation>
    <scope>NUCLEOTIDE SEQUENCE</scope>
    <source>
        <strain evidence="2">ARSEF 14590</strain>
    </source>
</reference>
<organism evidence="2 3">
    <name type="scientific">Conoideocrella luteorostrata</name>
    <dbReference type="NCBI Taxonomy" id="1105319"/>
    <lineage>
        <taxon>Eukaryota</taxon>
        <taxon>Fungi</taxon>
        <taxon>Dikarya</taxon>
        <taxon>Ascomycota</taxon>
        <taxon>Pezizomycotina</taxon>
        <taxon>Sordariomycetes</taxon>
        <taxon>Hypocreomycetidae</taxon>
        <taxon>Hypocreales</taxon>
        <taxon>Clavicipitaceae</taxon>
        <taxon>Conoideocrella</taxon>
    </lineage>
</organism>
<protein>
    <submittedName>
        <fullName evidence="2">60S ribosomal protein L15</fullName>
    </submittedName>
</protein>
<name>A0AAJ0CGG8_9HYPO</name>
<keyword evidence="2" id="KW-0687">Ribonucleoprotein</keyword>
<feature type="compositionally biased region" description="Basic residues" evidence="1">
    <location>
        <begin position="1"/>
        <end position="11"/>
    </location>
</feature>
<evidence type="ECO:0000313" key="3">
    <source>
        <dbReference type="Proteomes" id="UP001251528"/>
    </source>
</evidence>
<evidence type="ECO:0000313" key="2">
    <source>
        <dbReference type="EMBL" id="KAK2591423.1"/>
    </source>
</evidence>
<feature type="region of interest" description="Disordered" evidence="1">
    <location>
        <begin position="1"/>
        <end position="83"/>
    </location>
</feature>
<evidence type="ECO:0000256" key="1">
    <source>
        <dbReference type="SAM" id="MobiDB-lite"/>
    </source>
</evidence>
<dbReference type="Proteomes" id="UP001251528">
    <property type="component" value="Unassembled WGS sequence"/>
</dbReference>
<proteinExistence type="predicted"/>
<accession>A0AAJ0CGG8</accession>
<feature type="compositionally biased region" description="Basic residues" evidence="1">
    <location>
        <begin position="37"/>
        <end position="46"/>
    </location>
</feature>
<dbReference type="AlphaFoldDB" id="A0AAJ0CGG8"/>
<dbReference type="GO" id="GO:0005840">
    <property type="term" value="C:ribosome"/>
    <property type="evidence" value="ECO:0007669"/>
    <property type="project" value="UniProtKB-KW"/>
</dbReference>
<sequence>MAPSTRKRKQPRHDDIEDAGMIESDAEDTSTQTPPKGKQHKSKKQPAAKTLDTGDVLNVLKSQSSANASTAIKKGRTSTQEAKKSVEKLANDLRKFIEAEMRPESSEKSLPNIKSFAGNGFSEEAQRMLPSVGAAPFKEAHEITNDIYDHAKDILNDCQVLAKEYEKKAGLSGKIKTPSLIRWGQDIADLHELNKCILAFSIKVVEQNIIPHAAGSTPEIGHDDVDQIAWELLENSRPQKDAETWGNVAEIVLQSMARITAIL</sequence>
<gene>
    <name evidence="2" type="primary">rpl15_1</name>
    <name evidence="2" type="ORF">QQS21_010887</name>
</gene>
<feature type="compositionally biased region" description="Acidic residues" evidence="1">
    <location>
        <begin position="16"/>
        <end position="28"/>
    </location>
</feature>